<feature type="domain" description="HTH tetR-type" evidence="5">
    <location>
        <begin position="22"/>
        <end position="82"/>
    </location>
</feature>
<evidence type="ECO:0000256" key="1">
    <source>
        <dbReference type="ARBA" id="ARBA00023015"/>
    </source>
</evidence>
<keyword evidence="2 4" id="KW-0238">DNA-binding</keyword>
<evidence type="ECO:0000313" key="7">
    <source>
        <dbReference type="Proteomes" id="UP000494269"/>
    </source>
</evidence>
<dbReference type="Pfam" id="PF00440">
    <property type="entry name" value="TetR_N"/>
    <property type="match status" value="1"/>
</dbReference>
<reference evidence="6 7" key="1">
    <citation type="submission" date="2020-04" db="EMBL/GenBank/DDBJ databases">
        <authorList>
            <person name="De Canck E."/>
        </authorList>
    </citation>
    <scope>NUCLEOTIDE SEQUENCE [LARGE SCALE GENOMIC DNA]</scope>
    <source>
        <strain evidence="6 7">LMG 3441</strain>
    </source>
</reference>
<dbReference type="Gene3D" id="1.10.10.60">
    <property type="entry name" value="Homeodomain-like"/>
    <property type="match status" value="1"/>
</dbReference>
<evidence type="ECO:0000256" key="4">
    <source>
        <dbReference type="PROSITE-ProRule" id="PRU00335"/>
    </source>
</evidence>
<feature type="DNA-binding region" description="H-T-H motif" evidence="4">
    <location>
        <begin position="45"/>
        <end position="64"/>
    </location>
</feature>
<gene>
    <name evidence="6" type="ORF">LMG3441_00002</name>
</gene>
<dbReference type="PANTHER" id="PTHR47506">
    <property type="entry name" value="TRANSCRIPTIONAL REGULATORY PROTEIN"/>
    <property type="match status" value="1"/>
</dbReference>
<name>A0A6S6YZ40_9BURK</name>
<dbReference type="PROSITE" id="PS50977">
    <property type="entry name" value="HTH_TETR_2"/>
    <property type="match status" value="1"/>
</dbReference>
<dbReference type="InterPro" id="IPR036271">
    <property type="entry name" value="Tet_transcr_reg_TetR-rel_C_sf"/>
</dbReference>
<keyword evidence="7" id="KW-1185">Reference proteome</keyword>
<evidence type="ECO:0000313" key="6">
    <source>
        <dbReference type="EMBL" id="CAB3650066.1"/>
    </source>
</evidence>
<dbReference type="SUPFAM" id="SSF48498">
    <property type="entry name" value="Tetracyclin repressor-like, C-terminal domain"/>
    <property type="match status" value="1"/>
</dbReference>
<organism evidence="6 7">
    <name type="scientific">Achromobacter kerstersii</name>
    <dbReference type="NCBI Taxonomy" id="1353890"/>
    <lineage>
        <taxon>Bacteria</taxon>
        <taxon>Pseudomonadati</taxon>
        <taxon>Pseudomonadota</taxon>
        <taxon>Betaproteobacteria</taxon>
        <taxon>Burkholderiales</taxon>
        <taxon>Alcaligenaceae</taxon>
        <taxon>Achromobacter</taxon>
    </lineage>
</organism>
<dbReference type="SUPFAM" id="SSF46689">
    <property type="entry name" value="Homeodomain-like"/>
    <property type="match status" value="1"/>
</dbReference>
<dbReference type="PRINTS" id="PR00455">
    <property type="entry name" value="HTHTETR"/>
</dbReference>
<dbReference type="PANTHER" id="PTHR47506:SF7">
    <property type="entry name" value="TRANSCRIPTIONAL REGULATORY PROTEIN"/>
    <property type="match status" value="1"/>
</dbReference>
<dbReference type="InterPro" id="IPR001647">
    <property type="entry name" value="HTH_TetR"/>
</dbReference>
<dbReference type="Gene3D" id="1.10.357.10">
    <property type="entry name" value="Tetracycline Repressor, domain 2"/>
    <property type="match status" value="1"/>
</dbReference>
<sequence length="212" mass="22634">MTIIIFRNPKVPIMAGPSSRKELSHERIVDAAARAIRREGYAGVGVADVMKEAGLTHGGFYAHFPSREALLAAAMERAGRDGAARMMKRMAERQAEGASPLRAWVETYLGDAHLTGCESGCPVSALASEIPRQSAEVREVSALRVRRLLDALRQVLPPTAGEHAAVAVTSTLVGALQLARALGDNDEGRAVLASARQAILEQYDHKDAALST</sequence>
<evidence type="ECO:0000256" key="3">
    <source>
        <dbReference type="ARBA" id="ARBA00023163"/>
    </source>
</evidence>
<evidence type="ECO:0000259" key="5">
    <source>
        <dbReference type="PROSITE" id="PS50977"/>
    </source>
</evidence>
<dbReference type="GO" id="GO:0003677">
    <property type="term" value="F:DNA binding"/>
    <property type="evidence" value="ECO:0007669"/>
    <property type="project" value="UniProtKB-UniRule"/>
</dbReference>
<dbReference type="Proteomes" id="UP000494269">
    <property type="component" value="Unassembled WGS sequence"/>
</dbReference>
<accession>A0A6S6YZ40</accession>
<proteinExistence type="predicted"/>
<keyword evidence="3" id="KW-0804">Transcription</keyword>
<keyword evidence="1" id="KW-0805">Transcription regulation</keyword>
<dbReference type="AlphaFoldDB" id="A0A6S6YZ40"/>
<dbReference type="EMBL" id="CADIJQ010000001">
    <property type="protein sequence ID" value="CAB3650066.1"/>
    <property type="molecule type" value="Genomic_DNA"/>
</dbReference>
<dbReference type="InterPro" id="IPR009057">
    <property type="entry name" value="Homeodomain-like_sf"/>
</dbReference>
<protein>
    <recommendedName>
        <fullName evidence="5">HTH tetR-type domain-containing protein</fullName>
    </recommendedName>
</protein>
<evidence type="ECO:0000256" key="2">
    <source>
        <dbReference type="ARBA" id="ARBA00023125"/>
    </source>
</evidence>